<dbReference type="InterPro" id="IPR017850">
    <property type="entry name" value="Alkaline_phosphatase_core_sf"/>
</dbReference>
<evidence type="ECO:0000256" key="2">
    <source>
        <dbReference type="ARBA" id="ARBA00023026"/>
    </source>
</evidence>
<feature type="region of interest" description="Disordered" evidence="3">
    <location>
        <begin position="322"/>
        <end position="395"/>
    </location>
</feature>
<evidence type="ECO:0000313" key="4">
    <source>
        <dbReference type="EMBL" id="QNE36923.1"/>
    </source>
</evidence>
<accession>A0A7G6YEK8</accession>
<evidence type="ECO:0000313" key="5">
    <source>
        <dbReference type="Proteomes" id="UP000515511"/>
    </source>
</evidence>
<dbReference type="PANTHER" id="PTHR31956:SF1">
    <property type="entry name" value="NON-SPECIFIC PHOSPHOLIPASE C1"/>
    <property type="match status" value="1"/>
</dbReference>
<gene>
    <name evidence="4" type="ORF">F1C12_18590</name>
</gene>
<dbReference type="GO" id="GO:0042578">
    <property type="term" value="F:phosphoric ester hydrolase activity"/>
    <property type="evidence" value="ECO:0007669"/>
    <property type="project" value="UniProtKB-ARBA"/>
</dbReference>
<keyword evidence="1" id="KW-0378">Hydrolase</keyword>
<evidence type="ECO:0008006" key="6">
    <source>
        <dbReference type="Google" id="ProtNLM"/>
    </source>
</evidence>
<evidence type="ECO:0000256" key="3">
    <source>
        <dbReference type="SAM" id="MobiDB-lite"/>
    </source>
</evidence>
<dbReference type="Proteomes" id="UP000515511">
    <property type="component" value="Chromosome"/>
</dbReference>
<protein>
    <recommendedName>
        <fullName evidence="6">Phosphoesterase</fullName>
    </recommendedName>
</protein>
<dbReference type="InterPro" id="IPR007312">
    <property type="entry name" value="Phosphoesterase"/>
</dbReference>
<dbReference type="PANTHER" id="PTHR31956">
    <property type="entry name" value="NON-SPECIFIC PHOSPHOLIPASE C4-RELATED"/>
    <property type="match status" value="1"/>
</dbReference>
<feature type="compositionally biased region" description="Pro residues" evidence="3">
    <location>
        <begin position="340"/>
        <end position="361"/>
    </location>
</feature>
<sequence>MAAVKRVIVFIQENKTTDFYFPSLAEWGAEVANNGNLRSSAPDFDQPHDRNAWVHYAMGDYPAEPMQLENDSVIPFYSWLAKSFVFSDHHFGSGSNSTPGHMLAVGGQMPTLKNPPFVGAHPVWDLPSIFSVAQKAGVSWGAFPDQSGYPVKFYTTTSTAPGTSEVHPPSQFIPMAKGGTLPDVCYVWSPAGYDEHPPATPAPDYVTKGQGLVWQRVQAVIDGGGWDETVFILTWDDWGGYADSVPTPAIETVPDALHPDGFQVIGGSRIPLLMFGGAVTQAIDPEWHSHASIPKTICDLLGLGTFGVPRVDDAPSLAHLVQPGLGRPVPPAPGSTITQPTPPSPRPTPVAPKPWPGPLGQPLPALVTLDGSTVPAPIDGKVNAKPPKPPVAPPA</sequence>
<feature type="compositionally biased region" description="Pro residues" evidence="3">
    <location>
        <begin position="386"/>
        <end position="395"/>
    </location>
</feature>
<reference evidence="5" key="1">
    <citation type="submission" date="2019-09" db="EMBL/GenBank/DDBJ databases">
        <title>Antimicrobial potential of Antarctic Bacteria.</title>
        <authorList>
            <person name="Benaud N."/>
            <person name="Edwards R.J."/>
            <person name="Ferrari B.C."/>
        </authorList>
    </citation>
    <scope>NUCLEOTIDE SEQUENCE [LARGE SCALE GENOMIC DNA]</scope>
    <source>
        <strain evidence="5">INR9</strain>
    </source>
</reference>
<keyword evidence="2" id="KW-0843">Virulence</keyword>
<dbReference type="Pfam" id="PF04185">
    <property type="entry name" value="Phosphoesterase"/>
    <property type="match status" value="1"/>
</dbReference>
<dbReference type="GO" id="GO:0009395">
    <property type="term" value="P:phospholipid catabolic process"/>
    <property type="evidence" value="ECO:0007669"/>
    <property type="project" value="TreeGrafter"/>
</dbReference>
<dbReference type="Gene3D" id="3.40.720.10">
    <property type="entry name" value="Alkaline Phosphatase, subunit A"/>
    <property type="match status" value="1"/>
</dbReference>
<name>A0A7G6YEK8_9MICO</name>
<proteinExistence type="predicted"/>
<dbReference type="EMBL" id="CP043641">
    <property type="protein sequence ID" value="QNE36923.1"/>
    <property type="molecule type" value="Genomic_DNA"/>
</dbReference>
<dbReference type="RefSeq" id="WP_185276349.1">
    <property type="nucleotide sequence ID" value="NZ_CP043641.1"/>
</dbReference>
<dbReference type="AlphaFoldDB" id="A0A7G6YEK8"/>
<dbReference type="KEGG" id="lse:F1C12_18590"/>
<organism evidence="4 5">
    <name type="scientific">Leifsonia shinshuensis</name>
    <dbReference type="NCBI Taxonomy" id="150026"/>
    <lineage>
        <taxon>Bacteria</taxon>
        <taxon>Bacillati</taxon>
        <taxon>Actinomycetota</taxon>
        <taxon>Actinomycetes</taxon>
        <taxon>Micrococcales</taxon>
        <taxon>Microbacteriaceae</taxon>
        <taxon>Leifsonia</taxon>
    </lineage>
</organism>
<evidence type="ECO:0000256" key="1">
    <source>
        <dbReference type="ARBA" id="ARBA00022801"/>
    </source>
</evidence>